<feature type="non-terminal residue" evidence="1">
    <location>
        <position position="30"/>
    </location>
</feature>
<protein>
    <submittedName>
        <fullName evidence="1">Uncharacterized protein</fullName>
    </submittedName>
</protein>
<sequence length="30" mass="3060">MRGGALTLADEAQDAVARYGPPDVVLVSGM</sequence>
<reference evidence="1" key="1">
    <citation type="submission" date="2018-05" db="EMBL/GenBank/DDBJ databases">
        <authorList>
            <person name="Lanie J.A."/>
            <person name="Ng W.-L."/>
            <person name="Kazmierczak K.M."/>
            <person name="Andrzejewski T.M."/>
            <person name="Davidsen T.M."/>
            <person name="Wayne K.J."/>
            <person name="Tettelin H."/>
            <person name="Glass J.I."/>
            <person name="Rusch D."/>
            <person name="Podicherti R."/>
            <person name="Tsui H.-C.T."/>
            <person name="Winkler M.E."/>
        </authorList>
    </citation>
    <scope>NUCLEOTIDE SEQUENCE</scope>
</reference>
<gene>
    <name evidence="1" type="ORF">METZ01_LOCUS483468</name>
</gene>
<dbReference type="EMBL" id="UINC01208193">
    <property type="protein sequence ID" value="SVE30614.1"/>
    <property type="molecule type" value="Genomic_DNA"/>
</dbReference>
<evidence type="ECO:0000313" key="1">
    <source>
        <dbReference type="EMBL" id="SVE30614.1"/>
    </source>
</evidence>
<accession>A0A383CEQ6</accession>
<dbReference type="AlphaFoldDB" id="A0A383CEQ6"/>
<name>A0A383CEQ6_9ZZZZ</name>
<proteinExistence type="predicted"/>
<organism evidence="1">
    <name type="scientific">marine metagenome</name>
    <dbReference type="NCBI Taxonomy" id="408172"/>
    <lineage>
        <taxon>unclassified sequences</taxon>
        <taxon>metagenomes</taxon>
        <taxon>ecological metagenomes</taxon>
    </lineage>
</organism>